<keyword evidence="2" id="KW-0418">Kinase</keyword>
<accession>A0A3P1UUK5</accession>
<dbReference type="GO" id="GO:0016301">
    <property type="term" value="F:kinase activity"/>
    <property type="evidence" value="ECO:0007669"/>
    <property type="project" value="UniProtKB-KW"/>
</dbReference>
<name>A0A3P1UUK5_9ACTO</name>
<gene>
    <name evidence="2" type="ORF">EII10_10590</name>
</gene>
<dbReference type="RefSeq" id="WP_124934483.1">
    <property type="nucleotide sequence ID" value="NZ_RQZC01000023.1"/>
</dbReference>
<evidence type="ECO:0000313" key="2">
    <source>
        <dbReference type="EMBL" id="RRD25649.1"/>
    </source>
</evidence>
<dbReference type="Gene3D" id="3.90.1200.10">
    <property type="match status" value="1"/>
</dbReference>
<dbReference type="OrthoDB" id="7842280at2"/>
<protein>
    <submittedName>
        <fullName evidence="2">Serine kinase</fullName>
    </submittedName>
</protein>
<feature type="region of interest" description="Disordered" evidence="1">
    <location>
        <begin position="1"/>
        <end position="31"/>
    </location>
</feature>
<evidence type="ECO:0000256" key="1">
    <source>
        <dbReference type="SAM" id="MobiDB-lite"/>
    </source>
</evidence>
<keyword evidence="3" id="KW-1185">Reference proteome</keyword>
<organism evidence="2 3">
    <name type="scientific">Actinomyces bowdenii</name>
    <dbReference type="NCBI Taxonomy" id="131109"/>
    <lineage>
        <taxon>Bacteria</taxon>
        <taxon>Bacillati</taxon>
        <taxon>Actinomycetota</taxon>
        <taxon>Actinomycetes</taxon>
        <taxon>Actinomycetales</taxon>
        <taxon>Actinomycetaceae</taxon>
        <taxon>Actinomyces</taxon>
    </lineage>
</organism>
<comment type="caution">
    <text evidence="2">The sequence shown here is derived from an EMBL/GenBank/DDBJ whole genome shotgun (WGS) entry which is preliminary data.</text>
</comment>
<proteinExistence type="predicted"/>
<feature type="compositionally biased region" description="Polar residues" evidence="1">
    <location>
        <begin position="1"/>
        <end position="10"/>
    </location>
</feature>
<dbReference type="InterPro" id="IPR011009">
    <property type="entry name" value="Kinase-like_dom_sf"/>
</dbReference>
<sequence>MSAAPPTSTPGADGPRSRGTRAVPAPEHRPSGLLGALSAIPGVLRAWPARNGQVTFECRDQEGRLRAGILDPRQGEHRLLPYADDPSLPALSPGLGGRLVVHRAGRRAVVLGPDRVSKLTRPGRARPSPASLEAFEAFTRMGLRVPGILRADEDRIDLELVPGRSLAELGDAGLPGWQRLARVWSRLGPAGASLPLHSPAHEARVLRDWYERAAGHGLLEEATGDPHAGPALGRAVEEACADLEAGGEQSPGPALTLCHRDLHDGQLLWDGRDLSLIDLDTPALAEAALDLGNLMAHAELMALQGRLSPQGHDRVQGLLEDMAAASPTTGARLRAYHHGARLRLIFVHAFRPGARAWLPRWTSSCLAAPSSIHDTIHDTTDGSTSCV</sequence>
<dbReference type="Proteomes" id="UP000271272">
    <property type="component" value="Unassembled WGS sequence"/>
</dbReference>
<keyword evidence="2" id="KW-0808">Transferase</keyword>
<reference evidence="2 3" key="1">
    <citation type="submission" date="2018-11" db="EMBL/GenBank/DDBJ databases">
        <title>Genomes From Bacteria Associated with the Canine Oral Cavity: a Test Case for Automated Genome-Based Taxonomic Assignment.</title>
        <authorList>
            <person name="Coil D.A."/>
            <person name="Jospin G."/>
            <person name="Darling A.E."/>
            <person name="Wallis C."/>
            <person name="Davis I.J."/>
            <person name="Harris S."/>
            <person name="Eisen J.A."/>
            <person name="Holcombe L.J."/>
            <person name="O'Flynn C."/>
        </authorList>
    </citation>
    <scope>NUCLEOTIDE SEQUENCE [LARGE SCALE GENOMIC DNA]</scope>
    <source>
        <strain evidence="2 3">OH5050</strain>
    </source>
</reference>
<evidence type="ECO:0000313" key="3">
    <source>
        <dbReference type="Proteomes" id="UP000271272"/>
    </source>
</evidence>
<dbReference type="AlphaFoldDB" id="A0A3P1UUK5"/>
<dbReference type="EMBL" id="RQZC01000023">
    <property type="protein sequence ID" value="RRD25649.1"/>
    <property type="molecule type" value="Genomic_DNA"/>
</dbReference>
<dbReference type="SUPFAM" id="SSF56112">
    <property type="entry name" value="Protein kinase-like (PK-like)"/>
    <property type="match status" value="1"/>
</dbReference>